<reference evidence="2" key="1">
    <citation type="submission" date="2016-10" db="EMBL/GenBank/DDBJ databases">
        <authorList>
            <person name="Varghese N."/>
            <person name="Submissions S."/>
        </authorList>
    </citation>
    <scope>NUCLEOTIDE SEQUENCE [LARGE SCALE GENOMIC DNA]</scope>
    <source>
        <strain evidence="2">DSM 20524</strain>
    </source>
</reference>
<sequence>MVMPYSLGMPNELNDDDLSLLDFEARAPRSVGAKEDAIRRELGMSAVRYYQRLNMLIDDPLALAARPQLVRRLQRVRDGNRGESD</sequence>
<proteinExistence type="predicted"/>
<evidence type="ECO:0000313" key="1">
    <source>
        <dbReference type="EMBL" id="SES16751.1"/>
    </source>
</evidence>
<dbReference type="AlphaFoldDB" id="A0A1H9V5E5"/>
<dbReference type="InterPro" id="IPR021678">
    <property type="entry name" value="DUF3263"/>
</dbReference>
<evidence type="ECO:0008006" key="3">
    <source>
        <dbReference type="Google" id="ProtNLM"/>
    </source>
</evidence>
<organism evidence="1 2">
    <name type="scientific">Corynebacterium cystitidis DSM 20524</name>
    <dbReference type="NCBI Taxonomy" id="1121357"/>
    <lineage>
        <taxon>Bacteria</taxon>
        <taxon>Bacillati</taxon>
        <taxon>Actinomycetota</taxon>
        <taxon>Actinomycetes</taxon>
        <taxon>Mycobacteriales</taxon>
        <taxon>Corynebacteriaceae</taxon>
        <taxon>Corynebacterium</taxon>
    </lineage>
</organism>
<keyword evidence="2" id="KW-1185">Reference proteome</keyword>
<gene>
    <name evidence="1" type="ORF">SAMN05661109_02071</name>
</gene>
<dbReference type="STRING" id="1121357.SAMN05661109_02071"/>
<dbReference type="EMBL" id="FOGQ01000010">
    <property type="protein sequence ID" value="SES16751.1"/>
    <property type="molecule type" value="Genomic_DNA"/>
</dbReference>
<dbReference type="Pfam" id="PF11662">
    <property type="entry name" value="DUF3263"/>
    <property type="match status" value="1"/>
</dbReference>
<dbReference type="Proteomes" id="UP000198929">
    <property type="component" value="Unassembled WGS sequence"/>
</dbReference>
<accession>A0A1H9V5E5</accession>
<protein>
    <recommendedName>
        <fullName evidence="3">DUF3263 domain-containing protein</fullName>
    </recommendedName>
</protein>
<name>A0A1H9V5E5_9CORY</name>
<evidence type="ECO:0000313" key="2">
    <source>
        <dbReference type="Proteomes" id="UP000198929"/>
    </source>
</evidence>